<feature type="chain" id="PRO_5038492217" evidence="2">
    <location>
        <begin position="31"/>
        <end position="121"/>
    </location>
</feature>
<gene>
    <name evidence="3" type="ORF">FOH10_05310</name>
</gene>
<evidence type="ECO:0000313" key="3">
    <source>
        <dbReference type="EMBL" id="QDP78242.1"/>
    </source>
</evidence>
<dbReference type="RefSeq" id="WP_143979856.1">
    <property type="nucleotide sequence ID" value="NZ_CP041695.1"/>
</dbReference>
<feature type="region of interest" description="Disordered" evidence="1">
    <location>
        <begin position="35"/>
        <end position="108"/>
    </location>
</feature>
<dbReference type="EMBL" id="CP041695">
    <property type="protein sequence ID" value="QDP78242.1"/>
    <property type="molecule type" value="Genomic_DNA"/>
</dbReference>
<protein>
    <submittedName>
        <fullName evidence="3">Uncharacterized protein</fullName>
    </submittedName>
</protein>
<evidence type="ECO:0000256" key="2">
    <source>
        <dbReference type="SAM" id="SignalP"/>
    </source>
</evidence>
<feature type="signal peptide" evidence="2">
    <location>
        <begin position="1"/>
        <end position="30"/>
    </location>
</feature>
<organism evidence="3 4">
    <name type="scientific">Nocardia otitidiscaviarum</name>
    <dbReference type="NCBI Taxonomy" id="1823"/>
    <lineage>
        <taxon>Bacteria</taxon>
        <taxon>Bacillati</taxon>
        <taxon>Actinomycetota</taxon>
        <taxon>Actinomycetes</taxon>
        <taxon>Mycobacteriales</taxon>
        <taxon>Nocardiaceae</taxon>
        <taxon>Nocardia</taxon>
    </lineage>
</organism>
<accession>A0A516NH57</accession>
<evidence type="ECO:0000256" key="1">
    <source>
        <dbReference type="SAM" id="MobiDB-lite"/>
    </source>
</evidence>
<sequence length="121" mass="12766">MSSTTMPTTRARRLLAGATLACALTGAAFAAGTGAASAAPTKDFGDSTGWDHIDPRGFHHSFDDPRSRAERDRARRDHLPTSFGEQAEASNSSGGTTTTWTQVGRDNGSGWVVCRPLARVC</sequence>
<dbReference type="Proteomes" id="UP000317039">
    <property type="component" value="Chromosome"/>
</dbReference>
<evidence type="ECO:0000313" key="4">
    <source>
        <dbReference type="Proteomes" id="UP000317039"/>
    </source>
</evidence>
<dbReference type="AlphaFoldDB" id="A0A516NH57"/>
<keyword evidence="2" id="KW-0732">Signal</keyword>
<dbReference type="GeneID" id="80331810"/>
<feature type="compositionally biased region" description="Basic and acidic residues" evidence="1">
    <location>
        <begin position="43"/>
        <end position="79"/>
    </location>
</feature>
<name>A0A516NH57_9NOCA</name>
<dbReference type="KEGG" id="nod:FOH10_05310"/>
<reference evidence="3 4" key="1">
    <citation type="submission" date="2019-07" db="EMBL/GenBank/DDBJ databases">
        <title>Complete Genome Sequence and Methylome Analysis of Nocardia otitidis-caviarum NEB252.</title>
        <authorList>
            <person name="Fomenkov A."/>
            <person name="Anton B.P."/>
            <person name="Vincze T."/>
            <person name="Roberts R.J."/>
        </authorList>
    </citation>
    <scope>NUCLEOTIDE SEQUENCE [LARGE SCALE GENOMIC DNA]</scope>
    <source>
        <strain evidence="3 4">NEB252</strain>
    </source>
</reference>
<proteinExistence type="predicted"/>